<dbReference type="InterPro" id="IPR058120">
    <property type="entry name" value="MADS7"/>
</dbReference>
<gene>
    <name evidence="1" type="ORF">Thi970DRAFT_00130</name>
</gene>
<reference evidence="1 2" key="2">
    <citation type="submission" date="2011-11" db="EMBL/GenBank/DDBJ databases">
        <authorList>
            <consortium name="US DOE Joint Genome Institute"/>
            <person name="Lucas S."/>
            <person name="Han J."/>
            <person name="Lapidus A."/>
            <person name="Cheng J.-F."/>
            <person name="Goodwin L."/>
            <person name="Pitluck S."/>
            <person name="Peters L."/>
            <person name="Ovchinnikova G."/>
            <person name="Zhang X."/>
            <person name="Detter J.C."/>
            <person name="Han C."/>
            <person name="Tapia R."/>
            <person name="Land M."/>
            <person name="Hauser L."/>
            <person name="Kyrpides N."/>
            <person name="Ivanova N."/>
            <person name="Pagani I."/>
            <person name="Vogl K."/>
            <person name="Liu Z."/>
            <person name="Overmann J."/>
            <person name="Frigaard N.-U."/>
            <person name="Bryant D."/>
            <person name="Woyke T."/>
        </authorList>
    </citation>
    <scope>NUCLEOTIDE SEQUENCE [LARGE SCALE GENOMIC DNA]</scope>
    <source>
        <strain evidence="1 2">970</strain>
    </source>
</reference>
<dbReference type="RefSeq" id="WP_009146616.1">
    <property type="nucleotide sequence ID" value="NZ_CP121471.1"/>
</dbReference>
<accession>H8YVQ3</accession>
<organism evidence="1 2">
    <name type="scientific">Thiorhodovibrio frisius</name>
    <dbReference type="NCBI Taxonomy" id="631362"/>
    <lineage>
        <taxon>Bacteria</taxon>
        <taxon>Pseudomonadati</taxon>
        <taxon>Pseudomonadota</taxon>
        <taxon>Gammaproteobacteria</taxon>
        <taxon>Chromatiales</taxon>
        <taxon>Chromatiaceae</taxon>
        <taxon>Thiorhodovibrio</taxon>
    </lineage>
</organism>
<dbReference type="AlphaFoldDB" id="H8YVQ3"/>
<dbReference type="Proteomes" id="UP000002964">
    <property type="component" value="Unassembled WGS sequence"/>
</dbReference>
<protein>
    <submittedName>
        <fullName evidence="1">Uncharacterized protein</fullName>
    </submittedName>
</protein>
<evidence type="ECO:0000313" key="2">
    <source>
        <dbReference type="Proteomes" id="UP000002964"/>
    </source>
</evidence>
<reference evidence="2" key="1">
    <citation type="submission" date="2011-06" db="EMBL/GenBank/DDBJ databases">
        <authorList>
            <consortium name="US DOE Joint Genome Institute (JGI-PGF)"/>
            <person name="Lucas S."/>
            <person name="Han J."/>
            <person name="Lapidus A."/>
            <person name="Cheng J.-F."/>
            <person name="Goodwin L."/>
            <person name="Pitluck S."/>
            <person name="Peters L."/>
            <person name="Land M.L."/>
            <person name="Hauser L."/>
            <person name="Vogl K."/>
            <person name="Liu Z."/>
            <person name="Overmann J."/>
            <person name="Frigaard N.-U."/>
            <person name="Bryant D.A."/>
            <person name="Woyke T.J."/>
        </authorList>
    </citation>
    <scope>NUCLEOTIDE SEQUENCE [LARGE SCALE GENOMIC DNA]</scope>
    <source>
        <strain evidence="2">970</strain>
    </source>
</reference>
<name>H8YVQ3_9GAMM</name>
<evidence type="ECO:0000313" key="1">
    <source>
        <dbReference type="EMBL" id="EIC23993.1"/>
    </source>
</evidence>
<proteinExistence type="predicted"/>
<sequence length="511" mass="57656">MVNALNRPGTLKIVNIKTWVEEQIWGHRFHNDQTPWMLMLEFLGLCANRLQVSEDGRVFTGFFGTDHEEISYTLQTRETLRYLLFQDRHLEDCLREPFTSDASRFDVWVGRASADADTDFHYLKRAFVDFGSLANAISLLRSAEVEQQHNRRPSSRHLAPQGATMLMADYNPKGGSATQDRRFFSRGGELLYLMLNRSQQRERLDELIRTRLLRGDNPWCNLVERLTPPMGGSRNVAASVGYLPLPKHARYDLIAEDWTALLSLPGLPNDYLLEPLVGLSGLGIMLYIIERAAETLGRAGPPPVPVDMISAGNTALRKLSIEHFHQHRQLTRDAVKHAVCAVEQTDAWKQAVVSDNPNPAATAVLADRFLCEKMLRPKQSPAQQINAVVDQALKNHNTHLGLVGGAYAQASGLAIARKGAGRWYALSDSLLEALVLANVREPLEYSEFLDRLHKRYRLVVGPVAAENAFDDFPAPREQFKTNQERLEERLRVLGLLRRLSDDCAFVENPFV</sequence>
<keyword evidence="2" id="KW-1185">Reference proteome</keyword>
<dbReference type="EMBL" id="JH603163">
    <property type="protein sequence ID" value="EIC23993.1"/>
    <property type="molecule type" value="Genomic_DNA"/>
</dbReference>
<dbReference type="STRING" id="631362.Thi970DRAFT_00130"/>
<dbReference type="HOGENOM" id="CLU_526628_0_0_6"/>
<dbReference type="eggNOG" id="ENOG502Z7UM">
    <property type="taxonomic scope" value="Bacteria"/>
</dbReference>
<dbReference type="Pfam" id="PF26611">
    <property type="entry name" value="MAD7"/>
    <property type="match status" value="1"/>
</dbReference>